<reference evidence="1 2" key="1">
    <citation type="submission" date="2019-05" db="EMBL/GenBank/DDBJ databases">
        <title>Marivita sp. nov. isolated from sea sediment.</title>
        <authorList>
            <person name="Kim W."/>
        </authorList>
    </citation>
    <scope>NUCLEOTIDE SEQUENCE [LARGE SCALE GENOMIC DNA]</scope>
    <source>
        <strain evidence="1 2">CAU 1492</strain>
    </source>
</reference>
<dbReference type="PROSITE" id="PS00330">
    <property type="entry name" value="HEMOLYSIN_CALCIUM"/>
    <property type="match status" value="2"/>
</dbReference>
<evidence type="ECO:0000313" key="1">
    <source>
        <dbReference type="EMBL" id="TMV11274.1"/>
    </source>
</evidence>
<evidence type="ECO:0000313" key="2">
    <source>
        <dbReference type="Proteomes" id="UP001191082"/>
    </source>
</evidence>
<sequence>MSDVTATVYDHTFFYSNYNMPWQGVIAQTLRGALRKSVSGDDIIYKDAWSGLTVTVTKTGQFVTGLVIEGPIPDGAGGMTDKVLVDASFDTGVLKAWKLKDVFNSYHATSGDDARIERMFDNFTYDTTTVNTREIDAHIFNPIITGGRGDDTFVFGPGPHSVYASAGNDSYTGGGQHNTISYEKFRDGLTLSRSGTELTVEKSEDESDTLTNFRWMIGSKGNDDFKVGLGNQTGTLYGWGGRDKLGGGSDADYLDGGNGSDVIWGRGGNDLLIGGNGNDRIIGGAGADIIVGNNGYGYGSGVTTATGGKGRDLFVLEAGSPYAQTSAMMVITDFRDGVDFLGLIGNGFQIMNYGSYGTNFDDLTIADSVDGAVISVGAQQIALVEGIDASDLTRRDFVEMLDVEALRSQLYYDNDAYFYY</sequence>
<comment type="caution">
    <text evidence="1">The sequence shown here is derived from an EMBL/GenBank/DDBJ whole genome shotgun (WGS) entry which is preliminary data.</text>
</comment>
<dbReference type="InterPro" id="IPR011049">
    <property type="entry name" value="Serralysin-like_metalloprot_C"/>
</dbReference>
<dbReference type="PRINTS" id="PR00313">
    <property type="entry name" value="CABNDNGRPT"/>
</dbReference>
<accession>A0ABY2X662</accession>
<dbReference type="InterPro" id="IPR001343">
    <property type="entry name" value="Hemolysn_Ca-bd"/>
</dbReference>
<dbReference type="RefSeq" id="WP_138864340.1">
    <property type="nucleotide sequence ID" value="NZ_VCPC01000003.1"/>
</dbReference>
<organism evidence="1 2">
    <name type="scientific">Arenibacterium halophilum</name>
    <dbReference type="NCBI Taxonomy" id="2583821"/>
    <lineage>
        <taxon>Bacteria</taxon>
        <taxon>Pseudomonadati</taxon>
        <taxon>Pseudomonadota</taxon>
        <taxon>Alphaproteobacteria</taxon>
        <taxon>Rhodobacterales</taxon>
        <taxon>Paracoccaceae</taxon>
        <taxon>Arenibacterium</taxon>
    </lineage>
</organism>
<keyword evidence="2" id="KW-1185">Reference proteome</keyword>
<protein>
    <submittedName>
        <fullName evidence="1">Calcium-binding protein</fullName>
    </submittedName>
</protein>
<dbReference type="SUPFAM" id="SSF51120">
    <property type="entry name" value="beta-Roll"/>
    <property type="match status" value="1"/>
</dbReference>
<dbReference type="Proteomes" id="UP001191082">
    <property type="component" value="Unassembled WGS sequence"/>
</dbReference>
<dbReference type="EMBL" id="VCPC01000003">
    <property type="protein sequence ID" value="TMV11274.1"/>
    <property type="molecule type" value="Genomic_DNA"/>
</dbReference>
<gene>
    <name evidence="1" type="ORF">FGK64_13320</name>
</gene>
<proteinExistence type="predicted"/>
<dbReference type="Pfam" id="PF00353">
    <property type="entry name" value="HemolysinCabind"/>
    <property type="match status" value="3"/>
</dbReference>
<dbReference type="InterPro" id="IPR018511">
    <property type="entry name" value="Hemolysin-typ_Ca-bd_CS"/>
</dbReference>
<name>A0ABY2X662_9RHOB</name>
<dbReference type="Gene3D" id="2.150.10.10">
    <property type="entry name" value="Serralysin-like metalloprotease, C-terminal"/>
    <property type="match status" value="2"/>
</dbReference>